<dbReference type="InterPro" id="IPR013233">
    <property type="entry name" value="PIG-X/PBN1"/>
</dbReference>
<dbReference type="PANTHER" id="PTHR28650:SF1">
    <property type="entry name" value="PHOSPHATIDYLINOSITOL-GLYCAN BIOSYNTHESIS CLASS X PROTEIN"/>
    <property type="match status" value="1"/>
</dbReference>
<keyword evidence="9" id="KW-0325">Glycoprotein</keyword>
<dbReference type="Pfam" id="PF08320">
    <property type="entry name" value="PIG-X"/>
    <property type="match status" value="1"/>
</dbReference>
<dbReference type="SMART" id="SM00780">
    <property type="entry name" value="PIG-X"/>
    <property type="match status" value="1"/>
</dbReference>
<dbReference type="AlphaFoldDB" id="A0AAD4QC32"/>
<evidence type="ECO:0000256" key="2">
    <source>
        <dbReference type="ARBA" id="ARBA00004687"/>
    </source>
</evidence>
<dbReference type="PANTHER" id="PTHR28650">
    <property type="entry name" value="PHOSPHATIDYLINOSITOL-GLYCAN BIOSYNTHESIS CLASS X PROTEIN"/>
    <property type="match status" value="1"/>
</dbReference>
<evidence type="ECO:0000256" key="6">
    <source>
        <dbReference type="ARBA" id="ARBA00022824"/>
    </source>
</evidence>
<keyword evidence="4 10" id="KW-0337">GPI-anchor biosynthesis</keyword>
<evidence type="ECO:0000256" key="3">
    <source>
        <dbReference type="ARBA" id="ARBA00010345"/>
    </source>
</evidence>
<evidence type="ECO:0000256" key="10">
    <source>
        <dbReference type="RuleBase" id="RU366056"/>
    </source>
</evidence>
<evidence type="ECO:0000256" key="7">
    <source>
        <dbReference type="ARBA" id="ARBA00022989"/>
    </source>
</evidence>
<evidence type="ECO:0000313" key="12">
    <source>
        <dbReference type="Proteomes" id="UP001201163"/>
    </source>
</evidence>
<dbReference type="InterPro" id="IPR040039">
    <property type="entry name" value="PIGX"/>
</dbReference>
<name>A0AAD4QC32_9AGAM</name>
<gene>
    <name evidence="11" type="ORF">EDB92DRAFT_1796096</name>
</gene>
<evidence type="ECO:0000256" key="8">
    <source>
        <dbReference type="ARBA" id="ARBA00023136"/>
    </source>
</evidence>
<comment type="subcellular location">
    <subcellularLocation>
        <location evidence="1 10">Endoplasmic reticulum membrane</location>
        <topology evidence="1 10">Single-pass membrane protein</topology>
    </subcellularLocation>
</comment>
<keyword evidence="8 10" id="KW-0472">Membrane</keyword>
<dbReference type="GO" id="GO:0005789">
    <property type="term" value="C:endoplasmic reticulum membrane"/>
    <property type="evidence" value="ECO:0007669"/>
    <property type="project" value="UniProtKB-SubCell"/>
</dbReference>
<comment type="pathway">
    <text evidence="2 10">Glycolipid biosynthesis; glycosylphosphatidylinositol-anchor biosynthesis.</text>
</comment>
<accession>A0AAD4QC32</accession>
<evidence type="ECO:0000313" key="11">
    <source>
        <dbReference type="EMBL" id="KAH8994079.1"/>
    </source>
</evidence>
<evidence type="ECO:0000256" key="4">
    <source>
        <dbReference type="ARBA" id="ARBA00022502"/>
    </source>
</evidence>
<sequence>MANNDSVLLSSTLTPTRGFHTSSTTRLVLRGSHLHSCTLHLYFQLPAQLFADPYELDHRRRSYTFERFGGGNLEAPVFAPGAGGPSGLLLDVTVPGSGGGDDDILSIEVPLHARYGVPKRDGEQIDEIALPPPEAFWACHQERADSGGDERMQVPDALHKVVKLAPVLERASKLVLIPHAEAVHAQVLRVPVGNAGDVALVETGTVVVVLLTFVYLLRTIVRASRAQDVAVKTSVAKKVT</sequence>
<dbReference type="Proteomes" id="UP001201163">
    <property type="component" value="Unassembled WGS sequence"/>
</dbReference>
<organism evidence="11 12">
    <name type="scientific">Lactarius akahatsu</name>
    <dbReference type="NCBI Taxonomy" id="416441"/>
    <lineage>
        <taxon>Eukaryota</taxon>
        <taxon>Fungi</taxon>
        <taxon>Dikarya</taxon>
        <taxon>Basidiomycota</taxon>
        <taxon>Agaricomycotina</taxon>
        <taxon>Agaricomycetes</taxon>
        <taxon>Russulales</taxon>
        <taxon>Russulaceae</taxon>
        <taxon>Lactarius</taxon>
    </lineage>
</organism>
<feature type="transmembrane region" description="Helical" evidence="10">
    <location>
        <begin position="198"/>
        <end position="217"/>
    </location>
</feature>
<comment type="caution">
    <text evidence="11">The sequence shown here is derived from an EMBL/GenBank/DDBJ whole genome shotgun (WGS) entry which is preliminary data.</text>
</comment>
<evidence type="ECO:0000256" key="5">
    <source>
        <dbReference type="ARBA" id="ARBA00022692"/>
    </source>
</evidence>
<proteinExistence type="inferred from homology"/>
<keyword evidence="6 10" id="KW-0256">Endoplasmic reticulum</keyword>
<protein>
    <recommendedName>
        <fullName evidence="10">Protein PBN1</fullName>
    </recommendedName>
</protein>
<comment type="function">
    <text evidence="10">Required for proper folding and/or the stability of a subset of proteins in the endoplasmic reticulum. Component of glycosylphosphatidylinositol-mannosyltransferase 1 which transfers the first of the 4 mannoses in the GPI-anchor precursors during GPI-anchor biosynthesis. Probably acts by stabilizing the mannosyltransferase GPI14.</text>
</comment>
<comment type="similarity">
    <text evidence="3 10">Belongs to the PIGX family.</text>
</comment>
<reference evidence="11" key="1">
    <citation type="submission" date="2022-01" db="EMBL/GenBank/DDBJ databases">
        <title>Comparative genomics reveals a dynamic genome evolution in the ectomycorrhizal milk-cap (Lactarius) mushrooms.</title>
        <authorList>
            <consortium name="DOE Joint Genome Institute"/>
            <person name="Lebreton A."/>
            <person name="Tang N."/>
            <person name="Kuo A."/>
            <person name="LaButti K."/>
            <person name="Drula E."/>
            <person name="Barry K."/>
            <person name="Clum A."/>
            <person name="Lipzen A."/>
            <person name="Mousain D."/>
            <person name="Ng V."/>
            <person name="Wang R."/>
            <person name="Wang X."/>
            <person name="Dai Y."/>
            <person name="Henrissat B."/>
            <person name="Grigoriev I.V."/>
            <person name="Guerin-Laguette A."/>
            <person name="Yu F."/>
            <person name="Martin F.M."/>
        </authorList>
    </citation>
    <scope>NUCLEOTIDE SEQUENCE</scope>
    <source>
        <strain evidence="11">QP</strain>
    </source>
</reference>
<keyword evidence="7 10" id="KW-1133">Transmembrane helix</keyword>
<dbReference type="EMBL" id="JAKELL010000016">
    <property type="protein sequence ID" value="KAH8994079.1"/>
    <property type="molecule type" value="Genomic_DNA"/>
</dbReference>
<dbReference type="GO" id="GO:0006506">
    <property type="term" value="P:GPI anchor biosynthetic process"/>
    <property type="evidence" value="ECO:0007669"/>
    <property type="project" value="UniProtKB-KW"/>
</dbReference>
<evidence type="ECO:0000256" key="1">
    <source>
        <dbReference type="ARBA" id="ARBA00004389"/>
    </source>
</evidence>
<evidence type="ECO:0000256" key="9">
    <source>
        <dbReference type="ARBA" id="ARBA00023180"/>
    </source>
</evidence>
<keyword evidence="12" id="KW-1185">Reference proteome</keyword>
<keyword evidence="5 10" id="KW-0812">Transmembrane</keyword>